<comment type="caution">
    <text evidence="1">The sequence shown here is derived from an EMBL/GenBank/DDBJ whole genome shotgun (WGS) entry which is preliminary data.</text>
</comment>
<sequence length="93" mass="10099">MPAAGLPHDPILLLVKARRMAREAWSDFEQFDRGDLRTAWLACSAAGRDPRTDPKIADLVDKVVMLQHLAERLDRIAADLALIAVDAAPAGVA</sequence>
<keyword evidence="2" id="KW-1185">Reference proteome</keyword>
<dbReference type="STRING" id="665126.ABB55_08535"/>
<reference evidence="1 2" key="2">
    <citation type="submission" date="2015-10" db="EMBL/GenBank/DDBJ databases">
        <title>Draft Genome Sequence of Prosthecomicrobium hirschii ATCC 27832.</title>
        <authorList>
            <person name="Daniel J."/>
            <person name="Givan S.A."/>
            <person name="Brun Y.V."/>
            <person name="Brown P.J."/>
        </authorList>
    </citation>
    <scope>NUCLEOTIDE SEQUENCE [LARGE SCALE GENOMIC DNA]</scope>
    <source>
        <strain evidence="1 2">16</strain>
    </source>
</reference>
<evidence type="ECO:0000313" key="1">
    <source>
        <dbReference type="EMBL" id="KPL52273.1"/>
    </source>
</evidence>
<proteinExistence type="predicted"/>
<name>A0A0N8GER7_9HYPH</name>
<evidence type="ECO:0000313" key="2">
    <source>
        <dbReference type="Proteomes" id="UP000048984"/>
    </source>
</evidence>
<dbReference type="AlphaFoldDB" id="A0A0N8GER7"/>
<organism evidence="1 2">
    <name type="scientific">Prosthecodimorpha hirschii</name>
    <dbReference type="NCBI Taxonomy" id="665126"/>
    <lineage>
        <taxon>Bacteria</taxon>
        <taxon>Pseudomonadati</taxon>
        <taxon>Pseudomonadota</taxon>
        <taxon>Alphaproteobacteria</taxon>
        <taxon>Hyphomicrobiales</taxon>
        <taxon>Ancalomicrobiaceae</taxon>
        <taxon>Prosthecodimorpha</taxon>
    </lineage>
</organism>
<accession>A0A0N8GER7</accession>
<dbReference type="RefSeq" id="WP_054358436.1">
    <property type="nucleotide sequence ID" value="NZ_LJYW01000001.1"/>
</dbReference>
<reference evidence="1 2" key="1">
    <citation type="submission" date="2015-09" db="EMBL/GenBank/DDBJ databases">
        <authorList>
            <consortium name="Swine Surveillance"/>
        </authorList>
    </citation>
    <scope>NUCLEOTIDE SEQUENCE [LARGE SCALE GENOMIC DNA]</scope>
    <source>
        <strain evidence="1 2">16</strain>
    </source>
</reference>
<protein>
    <submittedName>
        <fullName evidence="1">Uncharacterized protein</fullName>
    </submittedName>
</protein>
<dbReference type="EMBL" id="LJYW01000001">
    <property type="protein sequence ID" value="KPL52273.1"/>
    <property type="molecule type" value="Genomic_DNA"/>
</dbReference>
<gene>
    <name evidence="1" type="ORF">ABB55_08535</name>
</gene>
<dbReference type="Proteomes" id="UP000048984">
    <property type="component" value="Unassembled WGS sequence"/>
</dbReference>